<evidence type="ECO:0000313" key="9">
    <source>
        <dbReference type="Proteomes" id="UP000248544"/>
    </source>
</evidence>
<evidence type="ECO:0000256" key="5">
    <source>
        <dbReference type="PROSITE-ProRule" id="PRU00169"/>
    </source>
</evidence>
<evidence type="ECO:0000256" key="1">
    <source>
        <dbReference type="ARBA" id="ARBA00022553"/>
    </source>
</evidence>
<name>A0A2W2FP00_9ACTN</name>
<comment type="caution">
    <text evidence="8">The sequence shown here is derived from an EMBL/GenBank/DDBJ whole genome shotgun (WGS) entry which is preliminary data.</text>
</comment>
<accession>A0A2W2FP00</accession>
<dbReference type="EMBL" id="POUA01000232">
    <property type="protein sequence ID" value="PZG37483.1"/>
    <property type="molecule type" value="Genomic_DNA"/>
</dbReference>
<dbReference type="SMART" id="SM00448">
    <property type="entry name" value="REC"/>
    <property type="match status" value="1"/>
</dbReference>
<dbReference type="GO" id="GO:0006355">
    <property type="term" value="P:regulation of DNA-templated transcription"/>
    <property type="evidence" value="ECO:0007669"/>
    <property type="project" value="InterPro"/>
</dbReference>
<protein>
    <submittedName>
        <fullName evidence="8">DNA-binding response regulator</fullName>
    </submittedName>
</protein>
<gene>
    <name evidence="8" type="ORF">C1I98_25340</name>
</gene>
<dbReference type="InterPro" id="IPR058245">
    <property type="entry name" value="NreC/VraR/RcsB-like_REC"/>
</dbReference>
<dbReference type="InterPro" id="IPR000792">
    <property type="entry name" value="Tscrpt_reg_LuxR_C"/>
</dbReference>
<sequence length="260" mass="28202">MRCVRLLIVDDQPLVRSGLQATFEGVGDLSVVGEAANGVEAIRQVRALRPDVVLMDINMPRMGGLEATREIFTAHGGPPAAGGGAVTRVLILTMYDQDENLYDALRAGASGFVLKDTPTEQLVGAVRTVASGEALLSPSVTRRLIEEFARRPVLSASAVPELIGLTDREVDVFRLLVRGYRNEDMARMLLLGESTVKSHVQHLYQKLGVRDRVQVVIYAYERGLIQPGQGWDSLDQTIVSTGKGRREFMSSAGDRADGAA</sequence>
<evidence type="ECO:0000313" key="8">
    <source>
        <dbReference type="EMBL" id="PZG37483.1"/>
    </source>
</evidence>
<dbReference type="Pfam" id="PF00072">
    <property type="entry name" value="Response_reg"/>
    <property type="match status" value="1"/>
</dbReference>
<dbReference type="PANTHER" id="PTHR43214:SF24">
    <property type="entry name" value="TRANSCRIPTIONAL REGULATORY PROTEIN NARL-RELATED"/>
    <property type="match status" value="1"/>
</dbReference>
<dbReference type="SMART" id="SM00421">
    <property type="entry name" value="HTH_LUXR"/>
    <property type="match status" value="1"/>
</dbReference>
<dbReference type="AlphaFoldDB" id="A0A2W2FP00"/>
<feature type="modified residue" description="4-aspartylphosphate" evidence="5">
    <location>
        <position position="56"/>
    </location>
</feature>
<dbReference type="SUPFAM" id="SSF46894">
    <property type="entry name" value="C-terminal effector domain of the bipartite response regulators"/>
    <property type="match status" value="1"/>
</dbReference>
<reference evidence="8 9" key="1">
    <citation type="submission" date="2018-01" db="EMBL/GenBank/DDBJ databases">
        <title>Draft genome sequence of Sphaerisporangium sp. 7K107.</title>
        <authorList>
            <person name="Sahin N."/>
            <person name="Saygin H."/>
            <person name="Ay H."/>
        </authorList>
    </citation>
    <scope>NUCLEOTIDE SEQUENCE [LARGE SCALE GENOMIC DNA]</scope>
    <source>
        <strain evidence="8 9">7K107</strain>
    </source>
</reference>
<feature type="domain" description="HTH luxR-type" evidence="6">
    <location>
        <begin position="158"/>
        <end position="223"/>
    </location>
</feature>
<keyword evidence="9" id="KW-1185">Reference proteome</keyword>
<dbReference type="CDD" id="cd17535">
    <property type="entry name" value="REC_NarL-like"/>
    <property type="match status" value="1"/>
</dbReference>
<dbReference type="InterPro" id="IPR039420">
    <property type="entry name" value="WalR-like"/>
</dbReference>
<keyword evidence="4" id="KW-0804">Transcription</keyword>
<dbReference type="PRINTS" id="PR00038">
    <property type="entry name" value="HTHLUXR"/>
</dbReference>
<keyword evidence="3 8" id="KW-0238">DNA-binding</keyword>
<keyword evidence="1 5" id="KW-0597">Phosphoprotein</keyword>
<dbReference type="Pfam" id="PF00196">
    <property type="entry name" value="GerE"/>
    <property type="match status" value="1"/>
</dbReference>
<proteinExistence type="predicted"/>
<dbReference type="PROSITE" id="PS50043">
    <property type="entry name" value="HTH_LUXR_2"/>
    <property type="match status" value="1"/>
</dbReference>
<evidence type="ECO:0000259" key="6">
    <source>
        <dbReference type="PROSITE" id="PS50043"/>
    </source>
</evidence>
<dbReference type="GO" id="GO:0003677">
    <property type="term" value="F:DNA binding"/>
    <property type="evidence" value="ECO:0007669"/>
    <property type="project" value="UniProtKB-KW"/>
</dbReference>
<evidence type="ECO:0000256" key="4">
    <source>
        <dbReference type="ARBA" id="ARBA00023163"/>
    </source>
</evidence>
<dbReference type="PROSITE" id="PS50110">
    <property type="entry name" value="RESPONSE_REGULATORY"/>
    <property type="match status" value="1"/>
</dbReference>
<evidence type="ECO:0000256" key="3">
    <source>
        <dbReference type="ARBA" id="ARBA00023125"/>
    </source>
</evidence>
<evidence type="ECO:0000256" key="2">
    <source>
        <dbReference type="ARBA" id="ARBA00023015"/>
    </source>
</evidence>
<dbReference type="CDD" id="cd06170">
    <property type="entry name" value="LuxR_C_like"/>
    <property type="match status" value="1"/>
</dbReference>
<dbReference type="Proteomes" id="UP000248544">
    <property type="component" value="Unassembled WGS sequence"/>
</dbReference>
<organism evidence="8 9">
    <name type="scientific">Spongiactinospora gelatinilytica</name>
    <dbReference type="NCBI Taxonomy" id="2666298"/>
    <lineage>
        <taxon>Bacteria</taxon>
        <taxon>Bacillati</taxon>
        <taxon>Actinomycetota</taxon>
        <taxon>Actinomycetes</taxon>
        <taxon>Streptosporangiales</taxon>
        <taxon>Streptosporangiaceae</taxon>
        <taxon>Spongiactinospora</taxon>
    </lineage>
</organism>
<keyword evidence="2" id="KW-0805">Transcription regulation</keyword>
<dbReference type="GO" id="GO:0000160">
    <property type="term" value="P:phosphorelay signal transduction system"/>
    <property type="evidence" value="ECO:0007669"/>
    <property type="project" value="InterPro"/>
</dbReference>
<dbReference type="InterPro" id="IPR011006">
    <property type="entry name" value="CheY-like_superfamily"/>
</dbReference>
<dbReference type="Gene3D" id="3.40.50.2300">
    <property type="match status" value="1"/>
</dbReference>
<feature type="domain" description="Response regulatory" evidence="7">
    <location>
        <begin position="5"/>
        <end position="130"/>
    </location>
</feature>
<dbReference type="InterPro" id="IPR001789">
    <property type="entry name" value="Sig_transdc_resp-reg_receiver"/>
</dbReference>
<dbReference type="RefSeq" id="WP_111169939.1">
    <property type="nucleotide sequence ID" value="NZ_POUA01000232.1"/>
</dbReference>
<dbReference type="SUPFAM" id="SSF52172">
    <property type="entry name" value="CheY-like"/>
    <property type="match status" value="1"/>
</dbReference>
<dbReference type="PANTHER" id="PTHR43214">
    <property type="entry name" value="TWO-COMPONENT RESPONSE REGULATOR"/>
    <property type="match status" value="1"/>
</dbReference>
<dbReference type="InterPro" id="IPR016032">
    <property type="entry name" value="Sig_transdc_resp-reg_C-effctor"/>
</dbReference>
<evidence type="ECO:0000259" key="7">
    <source>
        <dbReference type="PROSITE" id="PS50110"/>
    </source>
</evidence>